<keyword evidence="2" id="KW-1185">Reference proteome</keyword>
<organism evidence="1 2">
    <name type="scientific">Vibrio tritonius</name>
    <dbReference type="NCBI Taxonomy" id="1435069"/>
    <lineage>
        <taxon>Bacteria</taxon>
        <taxon>Pseudomonadati</taxon>
        <taxon>Pseudomonadota</taxon>
        <taxon>Gammaproteobacteria</taxon>
        <taxon>Vibrionales</taxon>
        <taxon>Vibrionaceae</taxon>
        <taxon>Vibrio</taxon>
    </lineage>
</organism>
<dbReference type="RefSeq" id="WP_225249199.1">
    <property type="nucleotide sequence ID" value="NZ_JAIWIU010000004.1"/>
</dbReference>
<reference evidence="2" key="1">
    <citation type="submission" date="2023-07" db="EMBL/GenBank/DDBJ databases">
        <title>Molecular identification of indigenous halophilic bacteria isolated from red sea cost, biodegradation of synthetic dyes and assessment of degraded metabolite toxicity.</title>
        <authorList>
            <person name="Chaieb K."/>
            <person name="Altayb H.N."/>
        </authorList>
    </citation>
    <scope>NUCLEOTIDE SEQUENCE [LARGE SCALE GENOMIC DNA]</scope>
    <source>
        <strain evidence="2">K20</strain>
    </source>
</reference>
<dbReference type="Proteomes" id="UP001199044">
    <property type="component" value="Unassembled WGS sequence"/>
</dbReference>
<comment type="caution">
    <text evidence="1">The sequence shown here is derived from an EMBL/GenBank/DDBJ whole genome shotgun (WGS) entry which is preliminary data.</text>
</comment>
<evidence type="ECO:0000313" key="2">
    <source>
        <dbReference type="Proteomes" id="UP001199044"/>
    </source>
</evidence>
<gene>
    <name evidence="1" type="ORF">LDJ79_00490</name>
</gene>
<proteinExistence type="predicted"/>
<name>A0ABS7YFX4_9VIBR</name>
<dbReference type="EMBL" id="JAIWIU010000004">
    <property type="protein sequence ID" value="MCA2014566.1"/>
    <property type="molecule type" value="Genomic_DNA"/>
</dbReference>
<protein>
    <submittedName>
        <fullName evidence="1">Uncharacterized protein</fullName>
    </submittedName>
</protein>
<sequence>MLNLLIDSLRHYANERHHDVKKGSYDVTYAAKLLNTYTQSMLNGLALIGQYQQLRQAIEQECRSLHAHLGNGLTPPAFTTPMLWTRKSDDLQTSSQTDLDTRIHLTRPRTPIRLSINSSNLAKQAATFARTTFVDTRNKITVHK</sequence>
<accession>A0ABS7YFX4</accession>
<evidence type="ECO:0000313" key="1">
    <source>
        <dbReference type="EMBL" id="MCA2014566.1"/>
    </source>
</evidence>